<sequence length="128" mass="15233">MNKYNTPTLNKYNTPIMNRYNTPTLNKYDAPDVVYRGYIVPTAQFTEIMVQIPSYKDVMDHAGYGDANHIWSYAHWKKLVLEEKLRKQAPRIKPYDNRALVRRRLSLRGTHPYYDPHGLRLRRTTRAH</sequence>
<evidence type="ECO:0000313" key="2">
    <source>
        <dbReference type="Proteomes" id="UP000298030"/>
    </source>
</evidence>
<proteinExistence type="predicted"/>
<keyword evidence="2" id="KW-1185">Reference proteome</keyword>
<reference evidence="1 2" key="1">
    <citation type="journal article" date="2019" name="Nat. Ecol. Evol.">
        <title>Megaphylogeny resolves global patterns of mushroom evolution.</title>
        <authorList>
            <person name="Varga T."/>
            <person name="Krizsan K."/>
            <person name="Foldi C."/>
            <person name="Dima B."/>
            <person name="Sanchez-Garcia M."/>
            <person name="Sanchez-Ramirez S."/>
            <person name="Szollosi G.J."/>
            <person name="Szarkandi J.G."/>
            <person name="Papp V."/>
            <person name="Albert L."/>
            <person name="Andreopoulos W."/>
            <person name="Angelini C."/>
            <person name="Antonin V."/>
            <person name="Barry K.W."/>
            <person name="Bougher N.L."/>
            <person name="Buchanan P."/>
            <person name="Buyck B."/>
            <person name="Bense V."/>
            <person name="Catcheside P."/>
            <person name="Chovatia M."/>
            <person name="Cooper J."/>
            <person name="Damon W."/>
            <person name="Desjardin D."/>
            <person name="Finy P."/>
            <person name="Geml J."/>
            <person name="Haridas S."/>
            <person name="Hughes K."/>
            <person name="Justo A."/>
            <person name="Karasinski D."/>
            <person name="Kautmanova I."/>
            <person name="Kiss B."/>
            <person name="Kocsube S."/>
            <person name="Kotiranta H."/>
            <person name="LaButti K.M."/>
            <person name="Lechner B.E."/>
            <person name="Liimatainen K."/>
            <person name="Lipzen A."/>
            <person name="Lukacs Z."/>
            <person name="Mihaltcheva S."/>
            <person name="Morgado L.N."/>
            <person name="Niskanen T."/>
            <person name="Noordeloos M.E."/>
            <person name="Ohm R.A."/>
            <person name="Ortiz-Santana B."/>
            <person name="Ovrebo C."/>
            <person name="Racz N."/>
            <person name="Riley R."/>
            <person name="Savchenko A."/>
            <person name="Shiryaev A."/>
            <person name="Soop K."/>
            <person name="Spirin V."/>
            <person name="Szebenyi C."/>
            <person name="Tomsovsky M."/>
            <person name="Tulloss R.E."/>
            <person name="Uehling J."/>
            <person name="Grigoriev I.V."/>
            <person name="Vagvolgyi C."/>
            <person name="Papp T."/>
            <person name="Martin F.M."/>
            <person name="Miettinen O."/>
            <person name="Hibbett D.S."/>
            <person name="Nagy L.G."/>
        </authorList>
    </citation>
    <scope>NUCLEOTIDE SEQUENCE [LARGE SCALE GENOMIC DNA]</scope>
    <source>
        <strain evidence="1 2">FP101781</strain>
    </source>
</reference>
<dbReference type="OrthoDB" id="2844378at2759"/>
<dbReference type="AlphaFoldDB" id="A0A4Y7T2Q6"/>
<dbReference type="Proteomes" id="UP000298030">
    <property type="component" value="Unassembled WGS sequence"/>
</dbReference>
<evidence type="ECO:0000313" key="1">
    <source>
        <dbReference type="EMBL" id="TEB28405.1"/>
    </source>
</evidence>
<gene>
    <name evidence="1" type="ORF">FA13DRAFT_791003</name>
</gene>
<comment type="caution">
    <text evidence="1">The sequence shown here is derived from an EMBL/GenBank/DDBJ whole genome shotgun (WGS) entry which is preliminary data.</text>
</comment>
<accession>A0A4Y7T2Q6</accession>
<dbReference type="EMBL" id="QPFP01000032">
    <property type="protein sequence ID" value="TEB28405.1"/>
    <property type="molecule type" value="Genomic_DNA"/>
</dbReference>
<protein>
    <submittedName>
        <fullName evidence="1">Uncharacterized protein</fullName>
    </submittedName>
</protein>
<name>A0A4Y7T2Q6_COPMI</name>
<organism evidence="1 2">
    <name type="scientific">Coprinellus micaceus</name>
    <name type="common">Glistening ink-cap mushroom</name>
    <name type="synonym">Coprinus micaceus</name>
    <dbReference type="NCBI Taxonomy" id="71717"/>
    <lineage>
        <taxon>Eukaryota</taxon>
        <taxon>Fungi</taxon>
        <taxon>Dikarya</taxon>
        <taxon>Basidiomycota</taxon>
        <taxon>Agaricomycotina</taxon>
        <taxon>Agaricomycetes</taxon>
        <taxon>Agaricomycetidae</taxon>
        <taxon>Agaricales</taxon>
        <taxon>Agaricineae</taxon>
        <taxon>Psathyrellaceae</taxon>
        <taxon>Coprinellus</taxon>
    </lineage>
</organism>